<reference evidence="7 8" key="1">
    <citation type="submission" date="2020-01" db="EMBL/GenBank/DDBJ databases">
        <title>Kibdelosporangium persica a novel Actinomycetes from a hot desert in Iran.</title>
        <authorList>
            <person name="Safaei N."/>
            <person name="Zaburannyi N."/>
            <person name="Mueller R."/>
            <person name="Wink J."/>
        </authorList>
    </citation>
    <scope>NUCLEOTIDE SEQUENCE [LARGE SCALE GENOMIC DNA]</scope>
    <source>
        <strain evidence="7 8">4NS15</strain>
    </source>
</reference>
<evidence type="ECO:0000313" key="7">
    <source>
        <dbReference type="EMBL" id="NRN64647.1"/>
    </source>
</evidence>
<feature type="chain" id="PRO_5046404011" evidence="6">
    <location>
        <begin position="24"/>
        <end position="221"/>
    </location>
</feature>
<dbReference type="InterPro" id="IPR023828">
    <property type="entry name" value="Peptidase_S8_Ser-AS"/>
</dbReference>
<protein>
    <submittedName>
        <fullName evidence="7">Salivary glue protein Sgs-3</fullName>
    </submittedName>
</protein>
<feature type="region of interest" description="Disordered" evidence="4">
    <location>
        <begin position="133"/>
        <end position="180"/>
    </location>
</feature>
<feature type="transmembrane region" description="Helical" evidence="5">
    <location>
        <begin position="197"/>
        <end position="215"/>
    </location>
</feature>
<keyword evidence="1" id="KW-0645">Protease</keyword>
<name>A0ABX2F070_9PSEU</name>
<dbReference type="PROSITE" id="PS00138">
    <property type="entry name" value="SUBTILASE_SER"/>
    <property type="match status" value="1"/>
</dbReference>
<accession>A0ABX2F070</accession>
<evidence type="ECO:0000256" key="3">
    <source>
        <dbReference type="ARBA" id="ARBA00022825"/>
    </source>
</evidence>
<dbReference type="EMBL" id="JAAATY010000004">
    <property type="protein sequence ID" value="NRN64647.1"/>
    <property type="molecule type" value="Genomic_DNA"/>
</dbReference>
<keyword evidence="5" id="KW-0472">Membrane</keyword>
<dbReference type="Proteomes" id="UP000763557">
    <property type="component" value="Unassembled WGS sequence"/>
</dbReference>
<feature type="compositionally biased region" description="Low complexity" evidence="4">
    <location>
        <begin position="133"/>
        <end position="171"/>
    </location>
</feature>
<keyword evidence="5" id="KW-1133">Transmembrane helix</keyword>
<feature type="signal peptide" evidence="6">
    <location>
        <begin position="1"/>
        <end position="23"/>
    </location>
</feature>
<evidence type="ECO:0000256" key="4">
    <source>
        <dbReference type="SAM" id="MobiDB-lite"/>
    </source>
</evidence>
<keyword evidence="2" id="KW-0378">Hydrolase</keyword>
<dbReference type="RefSeq" id="WP_173127132.1">
    <property type="nucleotide sequence ID" value="NZ_CBCSGW010000101.1"/>
</dbReference>
<keyword evidence="8" id="KW-1185">Reference proteome</keyword>
<organism evidence="7 8">
    <name type="scientific">Kibdelosporangium persicum</name>
    <dbReference type="NCBI Taxonomy" id="2698649"/>
    <lineage>
        <taxon>Bacteria</taxon>
        <taxon>Bacillati</taxon>
        <taxon>Actinomycetota</taxon>
        <taxon>Actinomycetes</taxon>
        <taxon>Pseudonocardiales</taxon>
        <taxon>Pseudonocardiaceae</taxon>
        <taxon>Kibdelosporangium</taxon>
    </lineage>
</organism>
<evidence type="ECO:0000256" key="2">
    <source>
        <dbReference type="ARBA" id="ARBA00022801"/>
    </source>
</evidence>
<comment type="caution">
    <text evidence="7">The sequence shown here is derived from an EMBL/GenBank/DDBJ whole genome shotgun (WGS) entry which is preliminary data.</text>
</comment>
<evidence type="ECO:0000256" key="5">
    <source>
        <dbReference type="SAM" id="Phobius"/>
    </source>
</evidence>
<keyword evidence="5" id="KW-0812">Transmembrane</keyword>
<proteinExistence type="predicted"/>
<gene>
    <name evidence="7" type="ORF">GC106_18530</name>
</gene>
<keyword evidence="6" id="KW-0732">Signal</keyword>
<evidence type="ECO:0000256" key="1">
    <source>
        <dbReference type="ARBA" id="ARBA00022670"/>
    </source>
</evidence>
<evidence type="ECO:0000313" key="8">
    <source>
        <dbReference type="Proteomes" id="UP000763557"/>
    </source>
</evidence>
<sequence length="221" mass="22057">MRRDVRRVLTALALSLGVSLGSAAIATATPDGPPQSGDSRATAVAGNVTTCRAAGIPGETIEVTSNITGNTDIDITAIPSGYQVTGVVVKGGPAYNKYPNLGELPWNDLHAPLVSSGKPAEISHWFVCGKPRTTTTKTTTNTTTKTTATSAGTSTGAGSSSSTPAGTSSSAPVVVGASDDTSGTSGLARTGFSGGPYVLIGGLLLIGGIAALVLARMRRRA</sequence>
<evidence type="ECO:0000256" key="6">
    <source>
        <dbReference type="SAM" id="SignalP"/>
    </source>
</evidence>
<keyword evidence="3" id="KW-0720">Serine protease</keyword>